<organism evidence="1 2">
    <name type="scientific">Candidatus Woesebacteria bacterium RBG_13_36_22</name>
    <dbReference type="NCBI Taxonomy" id="1802478"/>
    <lineage>
        <taxon>Bacteria</taxon>
        <taxon>Candidatus Woeseibacteriota</taxon>
    </lineage>
</organism>
<protein>
    <submittedName>
        <fullName evidence="1">Uncharacterized protein</fullName>
    </submittedName>
</protein>
<comment type="caution">
    <text evidence="1">The sequence shown here is derived from an EMBL/GenBank/DDBJ whole genome shotgun (WGS) entry which is preliminary data.</text>
</comment>
<gene>
    <name evidence="1" type="ORF">A2Z67_02590</name>
</gene>
<evidence type="ECO:0000313" key="1">
    <source>
        <dbReference type="EMBL" id="OGM08873.1"/>
    </source>
</evidence>
<dbReference type="AlphaFoldDB" id="A0A1F7X1T6"/>
<dbReference type="EMBL" id="MGFQ01000035">
    <property type="protein sequence ID" value="OGM08873.1"/>
    <property type="molecule type" value="Genomic_DNA"/>
</dbReference>
<reference evidence="1 2" key="1">
    <citation type="journal article" date="2016" name="Nat. Commun.">
        <title>Thousands of microbial genomes shed light on interconnected biogeochemical processes in an aquifer system.</title>
        <authorList>
            <person name="Anantharaman K."/>
            <person name="Brown C.T."/>
            <person name="Hug L.A."/>
            <person name="Sharon I."/>
            <person name="Castelle C.J."/>
            <person name="Probst A.J."/>
            <person name="Thomas B.C."/>
            <person name="Singh A."/>
            <person name="Wilkins M.J."/>
            <person name="Karaoz U."/>
            <person name="Brodie E.L."/>
            <person name="Williams K.H."/>
            <person name="Hubbard S.S."/>
            <person name="Banfield J.F."/>
        </authorList>
    </citation>
    <scope>NUCLEOTIDE SEQUENCE [LARGE SCALE GENOMIC DNA]</scope>
</reference>
<accession>A0A1F7X1T6</accession>
<sequence>MKNFKTVKFREWNCRISFDRYLNNRIAIQLYDLEDGSPVATATVNIPDLDFLNKDEVIIKDYSENEGMLEALINADIISKPLYYVLTSFVKCPVCKLLITPENYENEND</sequence>
<name>A0A1F7X1T6_9BACT</name>
<proteinExistence type="predicted"/>
<dbReference type="Proteomes" id="UP000176939">
    <property type="component" value="Unassembled WGS sequence"/>
</dbReference>
<evidence type="ECO:0000313" key="2">
    <source>
        <dbReference type="Proteomes" id="UP000176939"/>
    </source>
</evidence>